<feature type="non-terminal residue" evidence="3">
    <location>
        <position position="281"/>
    </location>
</feature>
<dbReference type="GO" id="GO:0008483">
    <property type="term" value="F:transaminase activity"/>
    <property type="evidence" value="ECO:0007669"/>
    <property type="project" value="UniProtKB-KW"/>
</dbReference>
<dbReference type="Pfam" id="PF00266">
    <property type="entry name" value="Aminotran_5"/>
    <property type="match status" value="1"/>
</dbReference>
<reference evidence="3" key="2">
    <citation type="journal article" date="2021" name="Microbiome">
        <title>Successional dynamics and alternative stable states in a saline activated sludge microbial community over 9 years.</title>
        <authorList>
            <person name="Wang Y."/>
            <person name="Ye J."/>
            <person name="Ju F."/>
            <person name="Liu L."/>
            <person name="Boyd J.A."/>
            <person name="Deng Y."/>
            <person name="Parks D.H."/>
            <person name="Jiang X."/>
            <person name="Yin X."/>
            <person name="Woodcroft B.J."/>
            <person name="Tyson G.W."/>
            <person name="Hugenholtz P."/>
            <person name="Polz M.F."/>
            <person name="Zhang T."/>
        </authorList>
    </citation>
    <scope>NUCLEOTIDE SEQUENCE</scope>
    <source>
        <strain evidence="3">HKST-UBA01</strain>
    </source>
</reference>
<sequence length="281" mass="30834">MIPEPLTFERLRAEIVGADTLIPTPFGEKPMVYCDYTASGRCLSFVERYLQQVQRHYANTHTEDDMTGRTMTRLLRQAEAAIKDAVNAGPDGRIVACGTGSSGAIEKLQQIVGTALPPATRRVLLNALRLAFPPDRIEEIEGAIVQRAPVVFVGPFEHHSNEVTWRQGFAIVVEVRLCQDGGVDLQHLEELLQDPRYQGRLRIGSFSAASNVTGMRTPVHEIARLLHRYEAIACFDYAASAPYVEIDMNPAPRPGEEGDPSLDAIFISPHKFLGGPGSSGV</sequence>
<evidence type="ECO:0000313" key="3">
    <source>
        <dbReference type="EMBL" id="MCA9728245.1"/>
    </source>
</evidence>
<name>A0A956RPV4_UNCEI</name>
<keyword evidence="3" id="KW-0808">Transferase</keyword>
<reference evidence="3" key="1">
    <citation type="submission" date="2020-04" db="EMBL/GenBank/DDBJ databases">
        <authorList>
            <person name="Zhang T."/>
        </authorList>
    </citation>
    <scope>NUCLEOTIDE SEQUENCE</scope>
    <source>
        <strain evidence="3">HKST-UBA01</strain>
    </source>
</reference>
<evidence type="ECO:0000256" key="1">
    <source>
        <dbReference type="ARBA" id="ARBA00022898"/>
    </source>
</evidence>
<dbReference type="PANTHER" id="PTHR43586">
    <property type="entry name" value="CYSTEINE DESULFURASE"/>
    <property type="match status" value="1"/>
</dbReference>
<dbReference type="InterPro" id="IPR015424">
    <property type="entry name" value="PyrdxlP-dep_Trfase"/>
</dbReference>
<organism evidence="3 4">
    <name type="scientific">Eiseniibacteriota bacterium</name>
    <dbReference type="NCBI Taxonomy" id="2212470"/>
    <lineage>
        <taxon>Bacteria</taxon>
        <taxon>Candidatus Eiseniibacteriota</taxon>
    </lineage>
</organism>
<evidence type="ECO:0000259" key="2">
    <source>
        <dbReference type="Pfam" id="PF00266"/>
    </source>
</evidence>
<comment type="caution">
    <text evidence="3">The sequence shown here is derived from an EMBL/GenBank/DDBJ whole genome shotgun (WGS) entry which is preliminary data.</text>
</comment>
<keyword evidence="1" id="KW-0663">Pyridoxal phosphate</keyword>
<keyword evidence="3" id="KW-0032">Aminotransferase</keyword>
<dbReference type="EMBL" id="JAGQHR010000332">
    <property type="protein sequence ID" value="MCA9728245.1"/>
    <property type="molecule type" value="Genomic_DNA"/>
</dbReference>
<protein>
    <submittedName>
        <fullName evidence="3">Aminotransferase class V-fold PLP-dependent enzyme</fullName>
    </submittedName>
</protein>
<proteinExistence type="predicted"/>
<gene>
    <name evidence="3" type="ORF">KC729_11220</name>
</gene>
<feature type="domain" description="Aminotransferase class V" evidence="2">
    <location>
        <begin position="151"/>
        <end position="277"/>
    </location>
</feature>
<dbReference type="Gene3D" id="3.40.640.10">
    <property type="entry name" value="Type I PLP-dependent aspartate aminotransferase-like (Major domain)"/>
    <property type="match status" value="1"/>
</dbReference>
<evidence type="ECO:0000313" key="4">
    <source>
        <dbReference type="Proteomes" id="UP000697710"/>
    </source>
</evidence>
<dbReference type="SUPFAM" id="SSF53383">
    <property type="entry name" value="PLP-dependent transferases"/>
    <property type="match status" value="1"/>
</dbReference>
<dbReference type="Proteomes" id="UP000697710">
    <property type="component" value="Unassembled WGS sequence"/>
</dbReference>
<dbReference type="AlphaFoldDB" id="A0A956RPV4"/>
<dbReference type="InterPro" id="IPR015421">
    <property type="entry name" value="PyrdxlP-dep_Trfase_major"/>
</dbReference>
<accession>A0A956RPV4</accession>
<dbReference type="InterPro" id="IPR000192">
    <property type="entry name" value="Aminotrans_V_dom"/>
</dbReference>
<dbReference type="PANTHER" id="PTHR43586:SF8">
    <property type="entry name" value="CYSTEINE DESULFURASE 1, CHLOROPLASTIC"/>
    <property type="match status" value="1"/>
</dbReference>